<reference evidence="1" key="1">
    <citation type="submission" date="2018-05" db="EMBL/GenBank/DDBJ databases">
        <authorList>
            <person name="Lanie J.A."/>
            <person name="Ng W.-L."/>
            <person name="Kazmierczak K.M."/>
            <person name="Andrzejewski T.M."/>
            <person name="Davidsen T.M."/>
            <person name="Wayne K.J."/>
            <person name="Tettelin H."/>
            <person name="Glass J.I."/>
            <person name="Rusch D."/>
            <person name="Podicherti R."/>
            <person name="Tsui H.-C.T."/>
            <person name="Winkler M.E."/>
        </authorList>
    </citation>
    <scope>NUCLEOTIDE SEQUENCE</scope>
</reference>
<accession>A0A382RH89</accession>
<dbReference type="PROSITE" id="PS51257">
    <property type="entry name" value="PROKAR_LIPOPROTEIN"/>
    <property type="match status" value="1"/>
</dbReference>
<dbReference type="AlphaFoldDB" id="A0A382RH89"/>
<proteinExistence type="predicted"/>
<name>A0A382RH89_9ZZZZ</name>
<evidence type="ECO:0000313" key="1">
    <source>
        <dbReference type="EMBL" id="SVC97084.1"/>
    </source>
</evidence>
<protein>
    <submittedName>
        <fullName evidence="1">Uncharacterized protein</fullName>
    </submittedName>
</protein>
<feature type="non-terminal residue" evidence="1">
    <location>
        <position position="66"/>
    </location>
</feature>
<dbReference type="EMBL" id="UINC01121725">
    <property type="protein sequence ID" value="SVC97084.1"/>
    <property type="molecule type" value="Genomic_DNA"/>
</dbReference>
<organism evidence="1">
    <name type="scientific">marine metagenome</name>
    <dbReference type="NCBI Taxonomy" id="408172"/>
    <lineage>
        <taxon>unclassified sequences</taxon>
        <taxon>metagenomes</taxon>
        <taxon>ecological metagenomes</taxon>
    </lineage>
</organism>
<sequence length="66" mass="6855">MGAHIARHGVECVTRCLTGRLVLAVGLLVGLSACSDTVQPPDVIVVHDEVSTDPAMPYPSDDPSNA</sequence>
<gene>
    <name evidence="1" type="ORF">METZ01_LOCUS349938</name>
</gene>